<sequence length="162" mass="18366">MNTRRNLEGIWFIVFRPVRDIHHGFGADICQYQVESIILLCLLNNLLCKFTWILLALEKTNRQVSSALSLRKRFSLPKVGKKSQPSPSRTGQPGTTGDLISATQYLSSFPPPSRLGGPSEFQTNSHFTIKSCSKTLNSNTERDEKGVYRAWYSSRLCKRRNG</sequence>
<feature type="compositionally biased region" description="Polar residues" evidence="1">
    <location>
        <begin position="83"/>
        <end position="95"/>
    </location>
</feature>
<evidence type="ECO:0000256" key="1">
    <source>
        <dbReference type="SAM" id="MobiDB-lite"/>
    </source>
</evidence>
<dbReference type="AlphaFoldDB" id="A0A7C9D8U3"/>
<reference evidence="2" key="2">
    <citation type="submission" date="2020-07" db="EMBL/GenBank/DDBJ databases">
        <authorList>
            <person name="Vera ALvarez R."/>
            <person name="Arias-Moreno D.M."/>
            <person name="Jimenez-Jacinto V."/>
            <person name="Jimenez-Bremont J.F."/>
            <person name="Swaminathan K."/>
            <person name="Moose S.P."/>
            <person name="Guerrero-Gonzalez M.L."/>
            <person name="Marino-Ramirez L."/>
            <person name="Landsman D."/>
            <person name="Rodriguez-Kessler M."/>
            <person name="Delgado-Sanchez P."/>
        </authorList>
    </citation>
    <scope>NUCLEOTIDE SEQUENCE</scope>
    <source>
        <tissue evidence="2">Cladode</tissue>
    </source>
</reference>
<name>A0A7C9D8U3_OPUST</name>
<reference evidence="2" key="1">
    <citation type="journal article" date="2013" name="J. Plant Res.">
        <title>Effect of fungi and light on seed germination of three Opuntia species from semiarid lands of central Mexico.</title>
        <authorList>
            <person name="Delgado-Sanchez P."/>
            <person name="Jimenez-Bremont J.F."/>
            <person name="Guerrero-Gonzalez Mde L."/>
            <person name="Flores J."/>
        </authorList>
    </citation>
    <scope>NUCLEOTIDE SEQUENCE</scope>
    <source>
        <tissue evidence="2">Cladode</tissue>
    </source>
</reference>
<dbReference type="EMBL" id="GISG01078120">
    <property type="protein sequence ID" value="MBA4631529.1"/>
    <property type="molecule type" value="Transcribed_RNA"/>
</dbReference>
<organism evidence="2">
    <name type="scientific">Opuntia streptacantha</name>
    <name type="common">Prickly pear cactus</name>
    <name type="synonym">Opuntia cardona</name>
    <dbReference type="NCBI Taxonomy" id="393608"/>
    <lineage>
        <taxon>Eukaryota</taxon>
        <taxon>Viridiplantae</taxon>
        <taxon>Streptophyta</taxon>
        <taxon>Embryophyta</taxon>
        <taxon>Tracheophyta</taxon>
        <taxon>Spermatophyta</taxon>
        <taxon>Magnoliopsida</taxon>
        <taxon>eudicotyledons</taxon>
        <taxon>Gunneridae</taxon>
        <taxon>Pentapetalae</taxon>
        <taxon>Caryophyllales</taxon>
        <taxon>Cactineae</taxon>
        <taxon>Cactaceae</taxon>
        <taxon>Opuntioideae</taxon>
        <taxon>Opuntia</taxon>
    </lineage>
</organism>
<proteinExistence type="predicted"/>
<accession>A0A7C9D8U3</accession>
<protein>
    <submittedName>
        <fullName evidence="2">Uncharacterized protein</fullName>
    </submittedName>
</protein>
<evidence type="ECO:0000313" key="2">
    <source>
        <dbReference type="EMBL" id="MBA4631529.1"/>
    </source>
</evidence>
<feature type="region of interest" description="Disordered" evidence="1">
    <location>
        <begin position="77"/>
        <end position="98"/>
    </location>
</feature>